<reference evidence="2 3" key="1">
    <citation type="journal article" date="2016" name="Nat. Commun.">
        <title>Thousands of microbial genomes shed light on interconnected biogeochemical processes in an aquifer system.</title>
        <authorList>
            <person name="Anantharaman K."/>
            <person name="Brown C.T."/>
            <person name="Hug L.A."/>
            <person name="Sharon I."/>
            <person name="Castelle C.J."/>
            <person name="Probst A.J."/>
            <person name="Thomas B.C."/>
            <person name="Singh A."/>
            <person name="Wilkins M.J."/>
            <person name="Karaoz U."/>
            <person name="Brodie E.L."/>
            <person name="Williams K.H."/>
            <person name="Hubbard S.S."/>
            <person name="Banfield J.F."/>
        </authorList>
    </citation>
    <scope>NUCLEOTIDE SEQUENCE [LARGE SCALE GENOMIC DNA]</scope>
</reference>
<keyword evidence="1" id="KW-0812">Transmembrane</keyword>
<proteinExistence type="predicted"/>
<keyword evidence="1" id="KW-1133">Transmembrane helix</keyword>
<gene>
    <name evidence="2" type="ORF">A3G46_02930</name>
</gene>
<keyword evidence="1" id="KW-0472">Membrane</keyword>
<evidence type="ECO:0000256" key="1">
    <source>
        <dbReference type="SAM" id="Phobius"/>
    </source>
</evidence>
<evidence type="ECO:0000313" key="3">
    <source>
        <dbReference type="Proteomes" id="UP000177276"/>
    </source>
</evidence>
<organism evidence="2 3">
    <name type="scientific">Candidatus Zambryskibacteria bacterium RIFCSPLOWO2_12_FULL_39_16</name>
    <dbReference type="NCBI Taxonomy" id="1802775"/>
    <lineage>
        <taxon>Bacteria</taxon>
        <taxon>Candidatus Zambryskiibacteriota</taxon>
    </lineage>
</organism>
<dbReference type="EMBL" id="MHWS01000004">
    <property type="protein sequence ID" value="OHB12770.1"/>
    <property type="molecule type" value="Genomic_DNA"/>
</dbReference>
<protein>
    <submittedName>
        <fullName evidence="2">Uncharacterized protein</fullName>
    </submittedName>
</protein>
<sequence>MNHNTKKILSTVMLVLVVIILAIFAFKYKSNFSSTATTTPTVEANNPSDNGGIVEINPQFPGQTLPLSNDPKDIAWAVFQKYLNYNKDLNLEGVRSIVYKIASVCNDPKTTIDCKARMNSAYQYGSALKKENFVNVWNDKKQTILVTDFWTEEDDISAGRFRAIIFFVRDESGSLKLLSFSPFKGVTTGKSIASKKEIDDRLIIYTEDNDQDGIADYEEQCLGATEGQTCTKTNPKLRDTNGNGLWDGVEALMNQ</sequence>
<evidence type="ECO:0000313" key="2">
    <source>
        <dbReference type="EMBL" id="OHB12770.1"/>
    </source>
</evidence>
<accession>A0A1G2UTQ0</accession>
<comment type="caution">
    <text evidence="2">The sequence shown here is derived from an EMBL/GenBank/DDBJ whole genome shotgun (WGS) entry which is preliminary data.</text>
</comment>
<feature type="transmembrane region" description="Helical" evidence="1">
    <location>
        <begin position="7"/>
        <end position="26"/>
    </location>
</feature>
<dbReference type="Proteomes" id="UP000177276">
    <property type="component" value="Unassembled WGS sequence"/>
</dbReference>
<name>A0A1G2UTQ0_9BACT</name>
<dbReference type="AlphaFoldDB" id="A0A1G2UTQ0"/>